<dbReference type="Proteomes" id="UP001422759">
    <property type="component" value="Unassembled WGS sequence"/>
</dbReference>
<sequence>MRGPARGVDTGHINGENTVDTELSTLAGVAAAAVVQQLTTSAWEQIRSTVGDLWRRRHPERAETVLAELDEARQEVAEARRQSDGRSEQAVLDEWTNRLRRLLAADPGAAGQLRQLVEALTASASTAGQAPSVVMNARASGHGRINQAAGDIHITGR</sequence>
<evidence type="ECO:0000256" key="1">
    <source>
        <dbReference type="SAM" id="Coils"/>
    </source>
</evidence>
<dbReference type="EMBL" id="BAAANT010000040">
    <property type="protein sequence ID" value="GAA2154089.1"/>
    <property type="molecule type" value="Genomic_DNA"/>
</dbReference>
<gene>
    <name evidence="2" type="ORF">GCM10009760_52660</name>
</gene>
<keyword evidence="3" id="KW-1185">Reference proteome</keyword>
<evidence type="ECO:0000313" key="3">
    <source>
        <dbReference type="Proteomes" id="UP001422759"/>
    </source>
</evidence>
<proteinExistence type="predicted"/>
<comment type="caution">
    <text evidence="2">The sequence shown here is derived from an EMBL/GenBank/DDBJ whole genome shotgun (WGS) entry which is preliminary data.</text>
</comment>
<name>A0ABN3A537_9ACTN</name>
<organism evidence="2 3">
    <name type="scientific">Kitasatospora kazusensis</name>
    <dbReference type="NCBI Taxonomy" id="407974"/>
    <lineage>
        <taxon>Bacteria</taxon>
        <taxon>Bacillati</taxon>
        <taxon>Actinomycetota</taxon>
        <taxon>Actinomycetes</taxon>
        <taxon>Kitasatosporales</taxon>
        <taxon>Streptomycetaceae</taxon>
        <taxon>Kitasatospora</taxon>
    </lineage>
</organism>
<keyword evidence="1" id="KW-0175">Coiled coil</keyword>
<reference evidence="2 3" key="1">
    <citation type="journal article" date="2019" name="Int. J. Syst. Evol. Microbiol.">
        <title>The Global Catalogue of Microorganisms (GCM) 10K type strain sequencing project: providing services to taxonomists for standard genome sequencing and annotation.</title>
        <authorList>
            <consortium name="The Broad Institute Genomics Platform"/>
            <consortium name="The Broad Institute Genome Sequencing Center for Infectious Disease"/>
            <person name="Wu L."/>
            <person name="Ma J."/>
        </authorList>
    </citation>
    <scope>NUCLEOTIDE SEQUENCE [LARGE SCALE GENOMIC DNA]</scope>
    <source>
        <strain evidence="2 3">JCM 14560</strain>
    </source>
</reference>
<evidence type="ECO:0000313" key="2">
    <source>
        <dbReference type="EMBL" id="GAA2154089.1"/>
    </source>
</evidence>
<feature type="coiled-coil region" evidence="1">
    <location>
        <begin position="62"/>
        <end position="89"/>
    </location>
</feature>
<protein>
    <submittedName>
        <fullName evidence="2">Uncharacterized protein</fullName>
    </submittedName>
</protein>
<accession>A0ABN3A537</accession>